<dbReference type="InterPro" id="IPR000719">
    <property type="entry name" value="Prot_kinase_dom"/>
</dbReference>
<accession>H3GX25</accession>
<dbReference type="VEuPathDB" id="FungiDB:KRP23_14876"/>
<dbReference type="Proteomes" id="UP000005238">
    <property type="component" value="Unassembled WGS sequence"/>
</dbReference>
<reference evidence="2" key="2">
    <citation type="submission" date="2015-06" db="UniProtKB">
        <authorList>
            <consortium name="EnsemblProtists"/>
        </authorList>
    </citation>
    <scope>IDENTIFICATION</scope>
    <source>
        <strain evidence="2">Pr102</strain>
    </source>
</reference>
<dbReference type="OMA" id="CERASHG"/>
<name>H3GX25_PHYRM</name>
<dbReference type="GO" id="GO:0007165">
    <property type="term" value="P:signal transduction"/>
    <property type="evidence" value="ECO:0000318"/>
    <property type="project" value="GO_Central"/>
</dbReference>
<evidence type="ECO:0000313" key="2">
    <source>
        <dbReference type="EnsemblProtists" id="Phyra82111"/>
    </source>
</evidence>
<dbReference type="Gene3D" id="1.10.510.10">
    <property type="entry name" value="Transferase(Phosphotransferase) domain 1"/>
    <property type="match status" value="1"/>
</dbReference>
<reference evidence="3" key="1">
    <citation type="journal article" date="2006" name="Science">
        <title>Phytophthora genome sequences uncover evolutionary origins and mechanisms of pathogenesis.</title>
        <authorList>
            <person name="Tyler B.M."/>
            <person name="Tripathy S."/>
            <person name="Zhang X."/>
            <person name="Dehal P."/>
            <person name="Jiang R.H."/>
            <person name="Aerts A."/>
            <person name="Arredondo F.D."/>
            <person name="Baxter L."/>
            <person name="Bensasson D."/>
            <person name="Beynon J.L."/>
            <person name="Chapman J."/>
            <person name="Damasceno C.M."/>
            <person name="Dorrance A.E."/>
            <person name="Dou D."/>
            <person name="Dickerman A.W."/>
            <person name="Dubchak I.L."/>
            <person name="Garbelotto M."/>
            <person name="Gijzen M."/>
            <person name="Gordon S.G."/>
            <person name="Govers F."/>
            <person name="Grunwald N.J."/>
            <person name="Huang W."/>
            <person name="Ivors K.L."/>
            <person name="Jones R.W."/>
            <person name="Kamoun S."/>
            <person name="Krampis K."/>
            <person name="Lamour K.H."/>
            <person name="Lee M.K."/>
            <person name="McDonald W.H."/>
            <person name="Medina M."/>
            <person name="Meijer H.J."/>
            <person name="Nordberg E.K."/>
            <person name="Maclean D.J."/>
            <person name="Ospina-Giraldo M.D."/>
            <person name="Morris P.F."/>
            <person name="Phuntumart V."/>
            <person name="Putnam N.H."/>
            <person name="Rash S."/>
            <person name="Rose J.K."/>
            <person name="Sakihama Y."/>
            <person name="Salamov A.A."/>
            <person name="Savidor A."/>
            <person name="Scheuring C.F."/>
            <person name="Smith B.M."/>
            <person name="Sobral B.W."/>
            <person name="Terry A."/>
            <person name="Torto-Alalibo T.A."/>
            <person name="Win J."/>
            <person name="Xu Z."/>
            <person name="Zhang H."/>
            <person name="Grigoriev I.V."/>
            <person name="Rokhsar D.S."/>
            <person name="Boore J.L."/>
        </authorList>
    </citation>
    <scope>NUCLEOTIDE SEQUENCE [LARGE SCALE GENOMIC DNA]</scope>
    <source>
        <strain evidence="3">Pr102</strain>
    </source>
</reference>
<dbReference type="AlphaFoldDB" id="H3GX25"/>
<evidence type="ECO:0000313" key="3">
    <source>
        <dbReference type="Proteomes" id="UP000005238"/>
    </source>
</evidence>
<dbReference type="InterPro" id="IPR051681">
    <property type="entry name" value="Ser/Thr_Kinases-Pseudokinases"/>
</dbReference>
<dbReference type="InterPro" id="IPR011009">
    <property type="entry name" value="Kinase-like_dom_sf"/>
</dbReference>
<dbReference type="InterPro" id="IPR001245">
    <property type="entry name" value="Ser-Thr/Tyr_kinase_cat_dom"/>
</dbReference>
<sequence length="708" mass="79731">MGCWQRWVDPRVTADDRWHSSRVELVRSPVLLGDHLVAELRGLARASADDMAVARCGQFLNKKLRSFECETRLLIRLADSARVLSLLLRTVDSVLGMTDQLETEVRAKWLQNLQQERAEWVQEIVKVLQNDEKLKFEMGNERQRVEVLALLRHEMDRYSRILTHRELGVVAQVFDAVARRGHVVVGTLPGWFATSEVEWFRAKTTAVEGGEEACERQAALWAKLHHPNVRKFFGACHVGQAFVIHEACTELPLPKDNVPRKRRKAKGERVSAKKLSKTEYRALEKAALTWKHVLGCALGLHTSSLLASVTEGNFERYGVVAKTPSSSPDSVEDVKAYEIQTLGMTLKDTLDEIEQLCASPAPASTAFVESFSLVVLRFFDMLDQRAFGPPSRAADMCASRTVAGKNYSFHHDIDMLLRTSNLPSTNRVHHWQAKWKANRERRGEALKSCLENPVSLLSQLSNDVDRSEAIALLQFEARTQLDIDESEDLPLWFIPPYQVQLGNHIADGSFGAVYEGEWLDTDVVIKQVLLEQTEREHWEQFRREADLWFALNHPNLVKLYGACHQGRPFFVCERASHGTLSSYLKGQNRRKIWYAIGDAALGLQHLHDHDIVHGDIKGNNILVCDSIDGLPTAKLADFGLSIVTNRLAAAVDHDNGVLGAFRWKAPECLLGDQPTFASDIYSFGMCIIEAVTGQYPWGNTMPDSVVLQ</sequence>
<feature type="domain" description="Protein kinase" evidence="1">
    <location>
        <begin position="499"/>
        <end position="708"/>
    </location>
</feature>
<dbReference type="GO" id="GO:0004674">
    <property type="term" value="F:protein serine/threonine kinase activity"/>
    <property type="evidence" value="ECO:0000318"/>
    <property type="project" value="GO_Central"/>
</dbReference>
<dbReference type="SUPFAM" id="SSF56112">
    <property type="entry name" value="Protein kinase-like (PK-like)"/>
    <property type="match status" value="1"/>
</dbReference>
<dbReference type="VEuPathDB" id="FungiDB:KRP22_8578"/>
<dbReference type="PANTHER" id="PTHR44329">
    <property type="entry name" value="SERINE/THREONINE-PROTEIN KINASE TNNI3K-RELATED"/>
    <property type="match status" value="1"/>
</dbReference>
<evidence type="ECO:0000259" key="1">
    <source>
        <dbReference type="PROSITE" id="PS50011"/>
    </source>
</evidence>
<dbReference type="PROSITE" id="PS50011">
    <property type="entry name" value="PROTEIN_KINASE_DOM"/>
    <property type="match status" value="1"/>
</dbReference>
<dbReference type="SMART" id="SM00220">
    <property type="entry name" value="S_TKc"/>
    <property type="match status" value="1"/>
</dbReference>
<dbReference type="InterPro" id="IPR008271">
    <property type="entry name" value="Ser/Thr_kinase_AS"/>
</dbReference>
<keyword evidence="3" id="KW-1185">Reference proteome</keyword>
<dbReference type="PROSITE" id="PS00108">
    <property type="entry name" value="PROTEIN_KINASE_ST"/>
    <property type="match status" value="1"/>
</dbReference>
<dbReference type="eggNOG" id="KOG0192">
    <property type="taxonomic scope" value="Eukaryota"/>
</dbReference>
<dbReference type="VEuPathDB" id="FungiDB:KRP22_15098"/>
<dbReference type="Pfam" id="PF07714">
    <property type="entry name" value="PK_Tyr_Ser-Thr"/>
    <property type="match status" value="1"/>
</dbReference>
<proteinExistence type="predicted"/>
<dbReference type="EMBL" id="DS566065">
    <property type="status" value="NOT_ANNOTATED_CDS"/>
    <property type="molecule type" value="Genomic_DNA"/>
</dbReference>
<dbReference type="HOGENOM" id="CLU_017377_0_0_1"/>
<organism evidence="2 3">
    <name type="scientific">Phytophthora ramorum</name>
    <name type="common">Sudden oak death agent</name>
    <dbReference type="NCBI Taxonomy" id="164328"/>
    <lineage>
        <taxon>Eukaryota</taxon>
        <taxon>Sar</taxon>
        <taxon>Stramenopiles</taxon>
        <taxon>Oomycota</taxon>
        <taxon>Peronosporomycetes</taxon>
        <taxon>Peronosporales</taxon>
        <taxon>Peronosporaceae</taxon>
        <taxon>Phytophthora</taxon>
    </lineage>
</organism>
<dbReference type="GO" id="GO:0005524">
    <property type="term" value="F:ATP binding"/>
    <property type="evidence" value="ECO:0007669"/>
    <property type="project" value="InterPro"/>
</dbReference>
<dbReference type="InParanoid" id="H3GX25"/>
<protein>
    <recommendedName>
        <fullName evidence="1">Protein kinase domain-containing protein</fullName>
    </recommendedName>
</protein>
<dbReference type="Gene3D" id="3.30.200.20">
    <property type="entry name" value="Phosphorylase Kinase, domain 1"/>
    <property type="match status" value="1"/>
</dbReference>
<dbReference type="EnsemblProtists" id="Phyra82111">
    <property type="protein sequence ID" value="Phyra82111"/>
    <property type="gene ID" value="Phyra82111"/>
</dbReference>
<dbReference type="STRING" id="164328.H3GX25"/>
<dbReference type="PANTHER" id="PTHR44329:SF214">
    <property type="entry name" value="PROTEIN KINASE DOMAIN-CONTAINING PROTEIN"/>
    <property type="match status" value="1"/>
</dbReference>